<feature type="transmembrane region" description="Helical" evidence="1">
    <location>
        <begin position="64"/>
        <end position="83"/>
    </location>
</feature>
<dbReference type="EMBL" id="QFPN01000004">
    <property type="protein sequence ID" value="PZQ16067.1"/>
    <property type="molecule type" value="Genomic_DNA"/>
</dbReference>
<keyword evidence="1" id="KW-0812">Transmembrane</keyword>
<evidence type="ECO:0000313" key="2">
    <source>
        <dbReference type="EMBL" id="PZQ16067.1"/>
    </source>
</evidence>
<feature type="transmembrane region" description="Helical" evidence="1">
    <location>
        <begin position="6"/>
        <end position="28"/>
    </location>
</feature>
<reference evidence="2 3" key="1">
    <citation type="submission" date="2017-08" db="EMBL/GenBank/DDBJ databases">
        <title>Infants hospitalized years apart are colonized by the same room-sourced microbial strains.</title>
        <authorList>
            <person name="Brooks B."/>
            <person name="Olm M.R."/>
            <person name="Firek B.A."/>
            <person name="Baker R."/>
            <person name="Thomas B.C."/>
            <person name="Morowitz M.J."/>
            <person name="Banfield J.F."/>
        </authorList>
    </citation>
    <scope>NUCLEOTIDE SEQUENCE [LARGE SCALE GENOMIC DNA]</scope>
    <source>
        <strain evidence="2">S2_005_003_R2_43</strain>
    </source>
</reference>
<proteinExistence type="predicted"/>
<dbReference type="Proteomes" id="UP000249577">
    <property type="component" value="Unassembled WGS sequence"/>
</dbReference>
<gene>
    <name evidence="2" type="ORF">DI565_09745</name>
</gene>
<keyword evidence="1" id="KW-1133">Transmembrane helix</keyword>
<protein>
    <recommendedName>
        <fullName evidence="4">DUF2568 domain-containing protein</fullName>
    </recommendedName>
</protein>
<name>A0A2W5M8G4_ANCNO</name>
<evidence type="ECO:0000256" key="1">
    <source>
        <dbReference type="SAM" id="Phobius"/>
    </source>
</evidence>
<evidence type="ECO:0008006" key="4">
    <source>
        <dbReference type="Google" id="ProtNLM"/>
    </source>
</evidence>
<comment type="caution">
    <text evidence="2">The sequence shown here is derived from an EMBL/GenBank/DDBJ whole genome shotgun (WGS) entry which is preliminary data.</text>
</comment>
<accession>A0A2W5M8G4</accession>
<sequence length="88" mass="9357">MAELVTSGLIADIALAALAIEAAAILWLTRLRPRWRALAGVAPFLIAGACLLVALKAALEGWSWPWIAAALTASGVAHAVDLVRRFRR</sequence>
<feature type="transmembrane region" description="Helical" evidence="1">
    <location>
        <begin position="35"/>
        <end position="58"/>
    </location>
</feature>
<organism evidence="2 3">
    <name type="scientific">Ancylobacter novellus</name>
    <name type="common">Thiobacillus novellus</name>
    <dbReference type="NCBI Taxonomy" id="921"/>
    <lineage>
        <taxon>Bacteria</taxon>
        <taxon>Pseudomonadati</taxon>
        <taxon>Pseudomonadota</taxon>
        <taxon>Alphaproteobacteria</taxon>
        <taxon>Hyphomicrobiales</taxon>
        <taxon>Xanthobacteraceae</taxon>
        <taxon>Ancylobacter</taxon>
    </lineage>
</organism>
<keyword evidence="1" id="KW-0472">Membrane</keyword>
<evidence type="ECO:0000313" key="3">
    <source>
        <dbReference type="Proteomes" id="UP000249577"/>
    </source>
</evidence>
<dbReference type="AlphaFoldDB" id="A0A2W5M8G4"/>